<protein>
    <recommendedName>
        <fullName evidence="6">Amine oxidase</fullName>
        <ecNumber evidence="6">1.4.3.-</ecNumber>
    </recommendedName>
</protein>
<sequence>MSLPFILPSSTSTSTPKTVIVVGGGCSGLAMAEALHERDPMSKITIIDMQFEVDTGSTSVANYSEPKISASRGCGRIIRDDYIHPTYRTIACAAMAHWKHVEPWCQFYHDTGLALVGSGDKDGQLKRTFDISLAHRKSAGVRTGLKVFNSETHIEEVCHIKALRGAWGYFNPEAGWVNADHVTTALLHKLATLDNLSIERGKVVSLVKDPTGKRVLGVALESSETLFAEFVVLATGPWTSTLVDTSGISIASAEPMALFKLQPEHEIGLTNMPAVVDFEQKICMTPPVGRLLRIALHRQDWLNPSDFEHPETGHTKVSLPLFSADHASSDTRAAHLALLHHALKRVSPPVDGTIVDFRYCWYDDTLTSDFIITHHPKLSGLFMLHGLGAHGFKFLPVLGRYAVAALLGELASEAQALWQWPQKVSERELEDQHGQGGWR</sequence>
<proteinExistence type="inferred from homology"/>
<evidence type="ECO:0000256" key="4">
    <source>
        <dbReference type="ARBA" id="ARBA00022827"/>
    </source>
</evidence>
<dbReference type="EC" id="1.4.3.-" evidence="6"/>
<gene>
    <name evidence="8" type="ORF">LTR84_005764</name>
</gene>
<evidence type="ECO:0000256" key="2">
    <source>
        <dbReference type="ARBA" id="ARBA00010989"/>
    </source>
</evidence>
<name>A0AAV9N6N7_9EURO</name>
<comment type="caution">
    <text evidence="8">The sequence shown here is derived from an EMBL/GenBank/DDBJ whole genome shotgun (WGS) entry which is preliminary data.</text>
</comment>
<dbReference type="AlphaFoldDB" id="A0AAV9N6N7"/>
<evidence type="ECO:0000313" key="8">
    <source>
        <dbReference type="EMBL" id="KAK5048673.1"/>
    </source>
</evidence>
<dbReference type="GO" id="GO:0008115">
    <property type="term" value="F:sarcosine oxidase activity"/>
    <property type="evidence" value="ECO:0007669"/>
    <property type="project" value="TreeGrafter"/>
</dbReference>
<comment type="similarity">
    <text evidence="6">Belongs to the flavin monoamine oxidase family.</text>
</comment>
<dbReference type="InterPro" id="IPR036188">
    <property type="entry name" value="FAD/NAD-bd_sf"/>
</dbReference>
<dbReference type="Gene3D" id="3.30.9.10">
    <property type="entry name" value="D-Amino Acid Oxidase, subunit A, domain 2"/>
    <property type="match status" value="1"/>
</dbReference>
<dbReference type="RefSeq" id="XP_064704032.1">
    <property type="nucleotide sequence ID" value="XM_064849329.1"/>
</dbReference>
<dbReference type="PANTHER" id="PTHR10961">
    <property type="entry name" value="PEROXISOMAL SARCOSINE OXIDASE"/>
    <property type="match status" value="1"/>
</dbReference>
<dbReference type="GeneID" id="89973939"/>
<evidence type="ECO:0000256" key="3">
    <source>
        <dbReference type="ARBA" id="ARBA00022630"/>
    </source>
</evidence>
<dbReference type="SUPFAM" id="SSF51905">
    <property type="entry name" value="FAD/NAD(P)-binding domain"/>
    <property type="match status" value="1"/>
</dbReference>
<keyword evidence="4 6" id="KW-0274">FAD</keyword>
<dbReference type="PANTHER" id="PTHR10961:SF46">
    <property type="entry name" value="PEROXISOMAL SARCOSINE OXIDASE"/>
    <property type="match status" value="1"/>
</dbReference>
<dbReference type="InterPro" id="IPR045170">
    <property type="entry name" value="MTOX"/>
</dbReference>
<evidence type="ECO:0000256" key="6">
    <source>
        <dbReference type="RuleBase" id="RU362067"/>
    </source>
</evidence>
<evidence type="ECO:0000256" key="1">
    <source>
        <dbReference type="ARBA" id="ARBA00001974"/>
    </source>
</evidence>
<dbReference type="PRINTS" id="PR00757">
    <property type="entry name" value="AMINEOXDASEF"/>
</dbReference>
<comment type="similarity">
    <text evidence="2">Belongs to the MSOX/MTOX family.</text>
</comment>
<organism evidence="8 9">
    <name type="scientific">Exophiala bonariae</name>
    <dbReference type="NCBI Taxonomy" id="1690606"/>
    <lineage>
        <taxon>Eukaryota</taxon>
        <taxon>Fungi</taxon>
        <taxon>Dikarya</taxon>
        <taxon>Ascomycota</taxon>
        <taxon>Pezizomycotina</taxon>
        <taxon>Eurotiomycetes</taxon>
        <taxon>Chaetothyriomycetidae</taxon>
        <taxon>Chaetothyriales</taxon>
        <taxon>Herpotrichiellaceae</taxon>
        <taxon>Exophiala</taxon>
    </lineage>
</organism>
<keyword evidence="9" id="KW-1185">Reference proteome</keyword>
<dbReference type="InterPro" id="IPR001613">
    <property type="entry name" value="Flavin_amine_oxidase"/>
</dbReference>
<dbReference type="GO" id="GO:0050031">
    <property type="term" value="F:L-pipecolate oxidase activity"/>
    <property type="evidence" value="ECO:0007669"/>
    <property type="project" value="TreeGrafter"/>
</dbReference>
<evidence type="ECO:0000256" key="5">
    <source>
        <dbReference type="ARBA" id="ARBA00023002"/>
    </source>
</evidence>
<feature type="domain" description="FAD dependent oxidoreductase" evidence="7">
    <location>
        <begin position="19"/>
        <end position="403"/>
    </location>
</feature>
<evidence type="ECO:0000259" key="7">
    <source>
        <dbReference type="Pfam" id="PF01266"/>
    </source>
</evidence>
<comment type="cofactor">
    <cofactor evidence="1 6">
        <name>FAD</name>
        <dbReference type="ChEBI" id="CHEBI:57692"/>
    </cofactor>
</comment>
<dbReference type="GO" id="GO:0004657">
    <property type="term" value="F:proline dehydrogenase activity"/>
    <property type="evidence" value="ECO:0007669"/>
    <property type="project" value="TreeGrafter"/>
</dbReference>
<evidence type="ECO:0000313" key="9">
    <source>
        <dbReference type="Proteomes" id="UP001358417"/>
    </source>
</evidence>
<dbReference type="Gene3D" id="3.50.50.60">
    <property type="entry name" value="FAD/NAD(P)-binding domain"/>
    <property type="match status" value="1"/>
</dbReference>
<keyword evidence="5 6" id="KW-0560">Oxidoreductase</keyword>
<reference evidence="8 9" key="1">
    <citation type="submission" date="2023-08" db="EMBL/GenBank/DDBJ databases">
        <title>Black Yeasts Isolated from many extreme environments.</title>
        <authorList>
            <person name="Coleine C."/>
            <person name="Stajich J.E."/>
            <person name="Selbmann L."/>
        </authorList>
    </citation>
    <scope>NUCLEOTIDE SEQUENCE [LARGE SCALE GENOMIC DNA]</scope>
    <source>
        <strain evidence="8 9">CCFEE 5792</strain>
    </source>
</reference>
<dbReference type="EMBL" id="JAVRRD010000021">
    <property type="protein sequence ID" value="KAK5048673.1"/>
    <property type="molecule type" value="Genomic_DNA"/>
</dbReference>
<dbReference type="Proteomes" id="UP001358417">
    <property type="component" value="Unassembled WGS sequence"/>
</dbReference>
<dbReference type="GO" id="GO:0050660">
    <property type="term" value="F:flavin adenine dinucleotide binding"/>
    <property type="evidence" value="ECO:0007669"/>
    <property type="project" value="InterPro"/>
</dbReference>
<dbReference type="InterPro" id="IPR006076">
    <property type="entry name" value="FAD-dep_OxRdtase"/>
</dbReference>
<keyword evidence="3 6" id="KW-0285">Flavoprotein</keyword>
<dbReference type="Pfam" id="PF01266">
    <property type="entry name" value="DAO"/>
    <property type="match status" value="1"/>
</dbReference>
<accession>A0AAV9N6N7</accession>